<reference evidence="2 3" key="1">
    <citation type="submission" date="2014-08" db="EMBL/GenBank/DDBJ databases">
        <title>Whole genome shotgun sequence of Rhizobium rubi NBRC 13261.</title>
        <authorList>
            <person name="Katano-Makiyama Y."/>
            <person name="Hosoyama A."/>
            <person name="Hashimoto M."/>
            <person name="Hosoyama Y."/>
            <person name="Noguchi M."/>
            <person name="Tsuchikane K."/>
            <person name="Uohara A."/>
            <person name="Ohji S."/>
            <person name="Ichikawa N."/>
            <person name="Kimura A."/>
            <person name="Yamazoe A."/>
            <person name="Fujita N."/>
        </authorList>
    </citation>
    <scope>NUCLEOTIDE SEQUENCE [LARGE SCALE GENOMIC DNA]</scope>
    <source>
        <strain evidence="2 3">NBRC 13261</strain>
    </source>
</reference>
<proteinExistence type="predicted"/>
<evidence type="ECO:0000313" key="3">
    <source>
        <dbReference type="Proteomes" id="UP000028701"/>
    </source>
</evidence>
<evidence type="ECO:0008006" key="4">
    <source>
        <dbReference type="Google" id="ProtNLM"/>
    </source>
</evidence>
<sequence length="163" mass="17532">MKRTILAAAFVLAPFFAQAETLKFPSEAPIASVKIPNDWEPKETETGVDATSPDAAIYFSIDVASDKTMDKVIDDAIKFLTDNGVEIDASTKSDSGDVEINGMKFGSIEFDGKDEDGPVEVSLGFAAPREGKMLVVTYWGTKATQDAHSKELVGILQSLKPVN</sequence>
<accession>A0A081CUF3</accession>
<gene>
    <name evidence="2" type="ORF">RRU01S_10_01380</name>
</gene>
<dbReference type="OrthoDB" id="8288922at2"/>
<dbReference type="Proteomes" id="UP000028701">
    <property type="component" value="Unassembled WGS sequence"/>
</dbReference>
<name>A0A081CUF3_9HYPH</name>
<organism evidence="2 3">
    <name type="scientific">Agrobacterium rubi TR3 = NBRC 13261</name>
    <dbReference type="NCBI Taxonomy" id="1368415"/>
    <lineage>
        <taxon>Bacteria</taxon>
        <taxon>Pseudomonadati</taxon>
        <taxon>Pseudomonadota</taxon>
        <taxon>Alphaproteobacteria</taxon>
        <taxon>Hyphomicrobiales</taxon>
        <taxon>Rhizobiaceae</taxon>
        <taxon>Rhizobium/Agrobacterium group</taxon>
        <taxon>Agrobacterium</taxon>
    </lineage>
</organism>
<keyword evidence="1" id="KW-0732">Signal</keyword>
<dbReference type="AlphaFoldDB" id="A0A081CUF3"/>
<protein>
    <recommendedName>
        <fullName evidence="4">Histidine kinase</fullName>
    </recommendedName>
</protein>
<dbReference type="Gene3D" id="3.40.1000.10">
    <property type="entry name" value="Mog1/PsbP, alpha/beta/alpha sandwich"/>
    <property type="match status" value="1"/>
</dbReference>
<evidence type="ECO:0000313" key="2">
    <source>
        <dbReference type="EMBL" id="GAK70299.1"/>
    </source>
</evidence>
<evidence type="ECO:0000256" key="1">
    <source>
        <dbReference type="SAM" id="SignalP"/>
    </source>
</evidence>
<feature type="chain" id="PRO_5001756148" description="Histidine kinase" evidence="1">
    <location>
        <begin position="20"/>
        <end position="163"/>
    </location>
</feature>
<dbReference type="RefSeq" id="WP_045229935.1">
    <property type="nucleotide sequence ID" value="NZ_BBJU01000010.1"/>
</dbReference>
<dbReference type="EMBL" id="BBJU01000010">
    <property type="protein sequence ID" value="GAK70299.1"/>
    <property type="molecule type" value="Genomic_DNA"/>
</dbReference>
<dbReference type="eggNOG" id="ENOG5033P3H">
    <property type="taxonomic scope" value="Bacteria"/>
</dbReference>
<comment type="caution">
    <text evidence="2">The sequence shown here is derived from an EMBL/GenBank/DDBJ whole genome shotgun (WGS) entry which is preliminary data.</text>
</comment>
<feature type="signal peptide" evidence="1">
    <location>
        <begin position="1"/>
        <end position="19"/>
    </location>
</feature>